<name>D6Z3Z6_DESAT</name>
<dbReference type="EMBL" id="CP001940">
    <property type="protein sequence ID" value="ADH86271.1"/>
    <property type="molecule type" value="Genomic_DNA"/>
</dbReference>
<proteinExistence type="predicted"/>
<dbReference type="HOGENOM" id="CLU_3403159_0_0_7"/>
<dbReference type="AlphaFoldDB" id="D6Z3Z6"/>
<dbReference type="InParanoid" id="D6Z3Z6"/>
<gene>
    <name evidence="1" type="ordered locus">DaAHT2_1576</name>
</gene>
<dbReference type="KEGG" id="dak:DaAHT2_1576"/>
<reference evidence="2" key="1">
    <citation type="submission" date="2010-02" db="EMBL/GenBank/DDBJ databases">
        <title>Complete sequence of Desulfurivibrio alkaliphilus AHT2.</title>
        <authorList>
            <consortium name="US DOE Joint Genome Institute"/>
            <person name="Pitluck S."/>
            <person name="Chertkov O."/>
            <person name="Detter J.C."/>
            <person name="Han C."/>
            <person name="Tapia R."/>
            <person name="Larimer F."/>
            <person name="Land M."/>
            <person name="Hauser L."/>
            <person name="Kyrpides N."/>
            <person name="Mikhailova N."/>
            <person name="Sorokin D.Y."/>
            <person name="Muyzer G."/>
            <person name="Woyke T."/>
        </authorList>
    </citation>
    <scope>NUCLEOTIDE SEQUENCE [LARGE SCALE GENOMIC DNA]</scope>
    <source>
        <strain evidence="2">DSM 19089 / UNIQEM U267 / AHT2</strain>
    </source>
</reference>
<evidence type="ECO:0000313" key="2">
    <source>
        <dbReference type="Proteomes" id="UP000001508"/>
    </source>
</evidence>
<keyword evidence="2" id="KW-1185">Reference proteome</keyword>
<organism evidence="1 2">
    <name type="scientific">Desulfurivibrio alkaliphilus (strain DSM 19089 / UNIQEM U267 / AHT2)</name>
    <dbReference type="NCBI Taxonomy" id="589865"/>
    <lineage>
        <taxon>Bacteria</taxon>
        <taxon>Pseudomonadati</taxon>
        <taxon>Thermodesulfobacteriota</taxon>
        <taxon>Desulfobulbia</taxon>
        <taxon>Desulfobulbales</taxon>
        <taxon>Desulfobulbaceae</taxon>
        <taxon>Desulfurivibrio</taxon>
    </lineage>
</organism>
<accession>D6Z3Z6</accession>
<evidence type="ECO:0000313" key="1">
    <source>
        <dbReference type="EMBL" id="ADH86271.1"/>
    </source>
</evidence>
<dbReference type="Proteomes" id="UP000001508">
    <property type="component" value="Chromosome"/>
</dbReference>
<protein>
    <submittedName>
        <fullName evidence="1">Uncharacterized protein</fullName>
    </submittedName>
</protein>
<sequence length="30" mass="3549">MILLDFVLLMTKRKNHRLLNNLGCTGHYYA</sequence>